<evidence type="ECO:0000313" key="1">
    <source>
        <dbReference type="EMBL" id="GFS85912.1"/>
    </source>
</evidence>
<protein>
    <submittedName>
        <fullName evidence="2">Uncharacterized protein</fullName>
    </submittedName>
</protein>
<organism evidence="2 3">
    <name type="scientific">Nephila pilipes</name>
    <name type="common">Giant wood spider</name>
    <name type="synonym">Nephila maculata</name>
    <dbReference type="NCBI Taxonomy" id="299642"/>
    <lineage>
        <taxon>Eukaryota</taxon>
        <taxon>Metazoa</taxon>
        <taxon>Ecdysozoa</taxon>
        <taxon>Arthropoda</taxon>
        <taxon>Chelicerata</taxon>
        <taxon>Arachnida</taxon>
        <taxon>Araneae</taxon>
        <taxon>Araneomorphae</taxon>
        <taxon>Entelegynae</taxon>
        <taxon>Araneoidea</taxon>
        <taxon>Nephilidae</taxon>
        <taxon>Nephila</taxon>
    </lineage>
</organism>
<comment type="caution">
    <text evidence="2">The sequence shown here is derived from an EMBL/GenBank/DDBJ whole genome shotgun (WGS) entry which is preliminary data.</text>
</comment>
<name>A0A8X6NVP7_NEPPI</name>
<dbReference type="AlphaFoldDB" id="A0A8X6NVP7"/>
<keyword evidence="3" id="KW-1185">Reference proteome</keyword>
<proteinExistence type="predicted"/>
<evidence type="ECO:0000313" key="3">
    <source>
        <dbReference type="Proteomes" id="UP000887013"/>
    </source>
</evidence>
<gene>
    <name evidence="2" type="ORF">NPIL_429531</name>
    <name evidence="1" type="ORF">NPIL_614581</name>
</gene>
<reference evidence="2" key="1">
    <citation type="submission" date="2020-08" db="EMBL/GenBank/DDBJ databases">
        <title>Multicomponent nature underlies the extraordinary mechanical properties of spider dragline silk.</title>
        <authorList>
            <person name="Kono N."/>
            <person name="Nakamura H."/>
            <person name="Mori M."/>
            <person name="Yoshida Y."/>
            <person name="Ohtoshi R."/>
            <person name="Malay A.D."/>
            <person name="Moran D.A.P."/>
            <person name="Tomita M."/>
            <person name="Numata K."/>
            <person name="Arakawa K."/>
        </authorList>
    </citation>
    <scope>NUCLEOTIDE SEQUENCE</scope>
</reference>
<evidence type="ECO:0000313" key="2">
    <source>
        <dbReference type="EMBL" id="GFT33846.1"/>
    </source>
</evidence>
<dbReference type="Proteomes" id="UP000887013">
    <property type="component" value="Unassembled WGS sequence"/>
</dbReference>
<accession>A0A8X6NVP7</accession>
<dbReference type="EMBL" id="BMAW01052478">
    <property type="protein sequence ID" value="GFS85912.1"/>
    <property type="molecule type" value="Genomic_DNA"/>
</dbReference>
<sequence length="110" mass="12798">MKERRNSKRKYYKEFTLVSPTSYSKTCTPSISNTETIIEHSLSGRRIVNISHFEAEVISNNESRVGFVPTTHIKSTIMWLVPKYEKDQGMQLFLKLFKNITNLTRIPEGE</sequence>
<dbReference type="EMBL" id="BMAW01108405">
    <property type="protein sequence ID" value="GFT33846.1"/>
    <property type="molecule type" value="Genomic_DNA"/>
</dbReference>